<evidence type="ECO:0000313" key="6">
    <source>
        <dbReference type="Proteomes" id="UP001153292"/>
    </source>
</evidence>
<reference evidence="5" key="1">
    <citation type="submission" date="2021-12" db="EMBL/GenBank/DDBJ databases">
        <authorList>
            <person name="King R."/>
        </authorList>
    </citation>
    <scope>NUCLEOTIDE SEQUENCE</scope>
</reference>
<dbReference type="PANTHER" id="PTHR31742">
    <property type="entry name" value="RPA-INTERACTING PROTEIN RPAIN"/>
    <property type="match status" value="1"/>
</dbReference>
<gene>
    <name evidence="5" type="ORF">CHILSU_LOCUS9921</name>
</gene>
<evidence type="ECO:0000256" key="2">
    <source>
        <dbReference type="ARBA" id="ARBA00022771"/>
    </source>
</evidence>
<evidence type="ECO:0000256" key="1">
    <source>
        <dbReference type="ARBA" id="ARBA00022723"/>
    </source>
</evidence>
<keyword evidence="3" id="KW-0862">Zinc</keyword>
<keyword evidence="6" id="KW-1185">Reference proteome</keyword>
<sequence length="204" mass="23812">MNSAEANCSPKFKNLKTSARNSPKEIKEKIRKNYKEKVQNCRDILLNRFRGTNKEADLHNTLTKMYQDLFGFTSSSLINEDEIEILEEIRQELVQEEVEWCLEEYEKSEMDIDWSALEQEDNVICPLCQRTNLTLQNNNLSCLVCNYSINTEKNLIEVKKAIINSLENHCSVCSKEFMFTLMCEFNESHIFLICNSCTELQIVV</sequence>
<feature type="domain" description="RPA-interacting protein C-terminal" evidence="4">
    <location>
        <begin position="124"/>
        <end position="201"/>
    </location>
</feature>
<keyword evidence="1" id="KW-0479">Metal-binding</keyword>
<dbReference type="InterPro" id="IPR028159">
    <property type="entry name" value="RPA_interact_C_dom"/>
</dbReference>
<dbReference type="Pfam" id="PF14768">
    <property type="entry name" value="RPA_interact_C"/>
    <property type="match status" value="1"/>
</dbReference>
<dbReference type="PANTHER" id="PTHR31742:SF1">
    <property type="entry name" value="RPA-INTERACTING PROTEIN"/>
    <property type="match status" value="1"/>
</dbReference>
<evidence type="ECO:0000259" key="4">
    <source>
        <dbReference type="Pfam" id="PF14768"/>
    </source>
</evidence>
<dbReference type="EMBL" id="OU963899">
    <property type="protein sequence ID" value="CAH0406544.1"/>
    <property type="molecule type" value="Genomic_DNA"/>
</dbReference>
<protein>
    <recommendedName>
        <fullName evidence="4">RPA-interacting protein C-terminal domain-containing protein</fullName>
    </recommendedName>
</protein>
<proteinExistence type="predicted"/>
<evidence type="ECO:0000313" key="5">
    <source>
        <dbReference type="EMBL" id="CAH0406544.1"/>
    </source>
</evidence>
<dbReference type="Proteomes" id="UP001153292">
    <property type="component" value="Chromosome 6"/>
</dbReference>
<name>A0ABN8BC91_CHISP</name>
<keyword evidence="2" id="KW-0863">Zinc-finger</keyword>
<dbReference type="InterPro" id="IPR028156">
    <property type="entry name" value="RIP"/>
</dbReference>
<accession>A0ABN8BC91</accession>
<organism evidence="5 6">
    <name type="scientific">Chilo suppressalis</name>
    <name type="common">Asiatic rice borer moth</name>
    <dbReference type="NCBI Taxonomy" id="168631"/>
    <lineage>
        <taxon>Eukaryota</taxon>
        <taxon>Metazoa</taxon>
        <taxon>Ecdysozoa</taxon>
        <taxon>Arthropoda</taxon>
        <taxon>Hexapoda</taxon>
        <taxon>Insecta</taxon>
        <taxon>Pterygota</taxon>
        <taxon>Neoptera</taxon>
        <taxon>Endopterygota</taxon>
        <taxon>Lepidoptera</taxon>
        <taxon>Glossata</taxon>
        <taxon>Ditrysia</taxon>
        <taxon>Pyraloidea</taxon>
        <taxon>Crambidae</taxon>
        <taxon>Crambinae</taxon>
        <taxon>Chilo</taxon>
    </lineage>
</organism>
<evidence type="ECO:0000256" key="3">
    <source>
        <dbReference type="ARBA" id="ARBA00022833"/>
    </source>
</evidence>